<dbReference type="PROSITE" id="PS00108">
    <property type="entry name" value="PROTEIN_KINASE_ST"/>
    <property type="match status" value="1"/>
</dbReference>
<dbReference type="InterPro" id="IPR008271">
    <property type="entry name" value="Ser/Thr_kinase_AS"/>
</dbReference>
<dbReference type="Gene3D" id="1.10.510.10">
    <property type="entry name" value="Transferase(Phosphotransferase) domain 1"/>
    <property type="match status" value="1"/>
</dbReference>
<dbReference type="PANTHER" id="PTHR43671">
    <property type="entry name" value="SERINE/THREONINE-PROTEIN KINASE NEK"/>
    <property type="match status" value="1"/>
</dbReference>
<evidence type="ECO:0000256" key="1">
    <source>
        <dbReference type="ARBA" id="ARBA00012513"/>
    </source>
</evidence>
<feature type="region of interest" description="Disordered" evidence="9">
    <location>
        <begin position="1"/>
        <end position="21"/>
    </location>
</feature>
<keyword evidence="2" id="KW-0723">Serine/threonine-protein kinase</keyword>
<evidence type="ECO:0000256" key="8">
    <source>
        <dbReference type="ARBA" id="ARBA00048679"/>
    </source>
</evidence>
<dbReference type="PROSITE" id="PS50011">
    <property type="entry name" value="PROTEIN_KINASE_DOM"/>
    <property type="match status" value="1"/>
</dbReference>
<feature type="domain" description="Protein kinase" evidence="10">
    <location>
        <begin position="25"/>
        <end position="297"/>
    </location>
</feature>
<dbReference type="Proteomes" id="UP000799750">
    <property type="component" value="Unassembled WGS sequence"/>
</dbReference>
<protein>
    <recommendedName>
        <fullName evidence="1">non-specific serine/threonine protein kinase</fullName>
        <ecNumber evidence="1">2.7.11.1</ecNumber>
    </recommendedName>
</protein>
<accession>A0A6A6QJ29</accession>
<proteinExistence type="predicted"/>
<dbReference type="InterPro" id="IPR000719">
    <property type="entry name" value="Prot_kinase_dom"/>
</dbReference>
<evidence type="ECO:0000313" key="11">
    <source>
        <dbReference type="EMBL" id="KAF2492241.1"/>
    </source>
</evidence>
<evidence type="ECO:0000256" key="7">
    <source>
        <dbReference type="ARBA" id="ARBA00047899"/>
    </source>
</evidence>
<evidence type="ECO:0000256" key="9">
    <source>
        <dbReference type="SAM" id="MobiDB-lite"/>
    </source>
</evidence>
<dbReference type="InterPro" id="IPR050660">
    <property type="entry name" value="NEK_Ser/Thr_kinase"/>
</dbReference>
<dbReference type="GO" id="GO:0005634">
    <property type="term" value="C:nucleus"/>
    <property type="evidence" value="ECO:0007669"/>
    <property type="project" value="TreeGrafter"/>
</dbReference>
<evidence type="ECO:0000256" key="4">
    <source>
        <dbReference type="ARBA" id="ARBA00022741"/>
    </source>
</evidence>
<dbReference type="InterPro" id="IPR011009">
    <property type="entry name" value="Kinase-like_dom_sf"/>
</dbReference>
<dbReference type="Pfam" id="PF00069">
    <property type="entry name" value="Pkinase"/>
    <property type="match status" value="1"/>
</dbReference>
<name>A0A6A6QJ29_9PEZI</name>
<dbReference type="SUPFAM" id="SSF56112">
    <property type="entry name" value="Protein kinase-like (PK-like)"/>
    <property type="match status" value="1"/>
</dbReference>
<evidence type="ECO:0000256" key="5">
    <source>
        <dbReference type="ARBA" id="ARBA00022777"/>
    </source>
</evidence>
<dbReference type="GO" id="GO:0005524">
    <property type="term" value="F:ATP binding"/>
    <property type="evidence" value="ECO:0007669"/>
    <property type="project" value="UniProtKB-KW"/>
</dbReference>
<sequence length="316" mass="35494">MSQPPRFSGSRRGQLPTPPSPYVVIKTLKQPGDGDGGACNAGIFLVRTIRHGKLRVEKRVTRQDMETRHMEREMKALKQLRGHFNICHIFGYLPRQRHPALYLEFYDLGALDTLIARYWRRSETLPHGFVGHTLLELSKALCFCVHGYVFGSGGMVPENWNAIIHRDIKPGNVFLASPSDPRALYPRIVLGDFGCSVSDIDIVNGTASALTSRQAPEFSPPEAPAYSRRSDVFQLGLTIHCMIQNLDVPDHDSISRTWEMGNPYSDPLDGILLQMLLPDPSSRPSTLHLPGIVDQHFQAFCARNAPRPLKSWAFRE</sequence>
<keyword evidence="12" id="KW-1185">Reference proteome</keyword>
<organism evidence="11 12">
    <name type="scientific">Lophium mytilinum</name>
    <dbReference type="NCBI Taxonomy" id="390894"/>
    <lineage>
        <taxon>Eukaryota</taxon>
        <taxon>Fungi</taxon>
        <taxon>Dikarya</taxon>
        <taxon>Ascomycota</taxon>
        <taxon>Pezizomycotina</taxon>
        <taxon>Dothideomycetes</taxon>
        <taxon>Pleosporomycetidae</taxon>
        <taxon>Mytilinidiales</taxon>
        <taxon>Mytilinidiaceae</taxon>
        <taxon>Lophium</taxon>
    </lineage>
</organism>
<keyword evidence="3" id="KW-0808">Transferase</keyword>
<evidence type="ECO:0000256" key="2">
    <source>
        <dbReference type="ARBA" id="ARBA00022527"/>
    </source>
</evidence>
<keyword evidence="6" id="KW-0067">ATP-binding</keyword>
<comment type="catalytic activity">
    <reaction evidence="7">
        <text>L-threonyl-[protein] + ATP = O-phospho-L-threonyl-[protein] + ADP + H(+)</text>
        <dbReference type="Rhea" id="RHEA:46608"/>
        <dbReference type="Rhea" id="RHEA-COMP:11060"/>
        <dbReference type="Rhea" id="RHEA-COMP:11605"/>
        <dbReference type="ChEBI" id="CHEBI:15378"/>
        <dbReference type="ChEBI" id="CHEBI:30013"/>
        <dbReference type="ChEBI" id="CHEBI:30616"/>
        <dbReference type="ChEBI" id="CHEBI:61977"/>
        <dbReference type="ChEBI" id="CHEBI:456216"/>
        <dbReference type="EC" id="2.7.11.1"/>
    </reaction>
</comment>
<dbReference type="SMART" id="SM00220">
    <property type="entry name" value="S_TKc"/>
    <property type="match status" value="1"/>
</dbReference>
<evidence type="ECO:0000256" key="6">
    <source>
        <dbReference type="ARBA" id="ARBA00022840"/>
    </source>
</evidence>
<dbReference type="EMBL" id="MU004194">
    <property type="protein sequence ID" value="KAF2492241.1"/>
    <property type="molecule type" value="Genomic_DNA"/>
</dbReference>
<comment type="catalytic activity">
    <reaction evidence="8">
        <text>L-seryl-[protein] + ATP = O-phospho-L-seryl-[protein] + ADP + H(+)</text>
        <dbReference type="Rhea" id="RHEA:17989"/>
        <dbReference type="Rhea" id="RHEA-COMP:9863"/>
        <dbReference type="Rhea" id="RHEA-COMP:11604"/>
        <dbReference type="ChEBI" id="CHEBI:15378"/>
        <dbReference type="ChEBI" id="CHEBI:29999"/>
        <dbReference type="ChEBI" id="CHEBI:30616"/>
        <dbReference type="ChEBI" id="CHEBI:83421"/>
        <dbReference type="ChEBI" id="CHEBI:456216"/>
        <dbReference type="EC" id="2.7.11.1"/>
    </reaction>
</comment>
<keyword evidence="5 11" id="KW-0418">Kinase</keyword>
<dbReference type="GO" id="GO:0004674">
    <property type="term" value="F:protein serine/threonine kinase activity"/>
    <property type="evidence" value="ECO:0007669"/>
    <property type="project" value="UniProtKB-KW"/>
</dbReference>
<dbReference type="PANTHER" id="PTHR43671:SF98">
    <property type="entry name" value="SERINE_THREONINE-PROTEIN KINASE NEK11"/>
    <property type="match status" value="1"/>
</dbReference>
<dbReference type="OrthoDB" id="3920378at2759"/>
<evidence type="ECO:0000256" key="3">
    <source>
        <dbReference type="ARBA" id="ARBA00022679"/>
    </source>
</evidence>
<keyword evidence="4" id="KW-0547">Nucleotide-binding</keyword>
<dbReference type="AlphaFoldDB" id="A0A6A6QJ29"/>
<dbReference type="CDD" id="cd00180">
    <property type="entry name" value="PKc"/>
    <property type="match status" value="1"/>
</dbReference>
<dbReference type="EC" id="2.7.11.1" evidence="1"/>
<evidence type="ECO:0000313" key="12">
    <source>
        <dbReference type="Proteomes" id="UP000799750"/>
    </source>
</evidence>
<reference evidence="11" key="1">
    <citation type="journal article" date="2020" name="Stud. Mycol.">
        <title>101 Dothideomycetes genomes: a test case for predicting lifestyles and emergence of pathogens.</title>
        <authorList>
            <person name="Haridas S."/>
            <person name="Albert R."/>
            <person name="Binder M."/>
            <person name="Bloem J."/>
            <person name="Labutti K."/>
            <person name="Salamov A."/>
            <person name="Andreopoulos B."/>
            <person name="Baker S."/>
            <person name="Barry K."/>
            <person name="Bills G."/>
            <person name="Bluhm B."/>
            <person name="Cannon C."/>
            <person name="Castanera R."/>
            <person name="Culley D."/>
            <person name="Daum C."/>
            <person name="Ezra D."/>
            <person name="Gonzalez J."/>
            <person name="Henrissat B."/>
            <person name="Kuo A."/>
            <person name="Liang C."/>
            <person name="Lipzen A."/>
            <person name="Lutzoni F."/>
            <person name="Magnuson J."/>
            <person name="Mondo S."/>
            <person name="Nolan M."/>
            <person name="Ohm R."/>
            <person name="Pangilinan J."/>
            <person name="Park H.-J."/>
            <person name="Ramirez L."/>
            <person name="Alfaro M."/>
            <person name="Sun H."/>
            <person name="Tritt A."/>
            <person name="Yoshinaga Y."/>
            <person name="Zwiers L.-H."/>
            <person name="Turgeon B."/>
            <person name="Goodwin S."/>
            <person name="Spatafora J."/>
            <person name="Crous P."/>
            <person name="Grigoriev I."/>
        </authorList>
    </citation>
    <scope>NUCLEOTIDE SEQUENCE</scope>
    <source>
        <strain evidence="11">CBS 269.34</strain>
    </source>
</reference>
<evidence type="ECO:0000259" key="10">
    <source>
        <dbReference type="PROSITE" id="PS50011"/>
    </source>
</evidence>
<gene>
    <name evidence="11" type="ORF">BU16DRAFT_593677</name>
</gene>